<organism evidence="2 3">
    <name type="scientific">Siphonobacter aquaeclarae</name>
    <dbReference type="NCBI Taxonomy" id="563176"/>
    <lineage>
        <taxon>Bacteria</taxon>
        <taxon>Pseudomonadati</taxon>
        <taxon>Bacteroidota</taxon>
        <taxon>Cytophagia</taxon>
        <taxon>Cytophagales</taxon>
        <taxon>Cytophagaceae</taxon>
        <taxon>Siphonobacter</taxon>
    </lineage>
</organism>
<dbReference type="InterPro" id="IPR019065">
    <property type="entry name" value="RE_NgoFVII_N"/>
</dbReference>
<evidence type="ECO:0000313" key="3">
    <source>
        <dbReference type="Proteomes" id="UP000198901"/>
    </source>
</evidence>
<dbReference type="AlphaFoldDB" id="A0A1G9YHX1"/>
<sequence>MKLISDARIQKAEFQRLMHQYRHFRWAIAWASPVPTLFQELVKYKEKIHSLIVGIHFYQTHPDFIQEFLDDPRVRFIQQPEGTFHPKLYLFSNSDQEWELLLGSTNFTKEAFSRNIEASLLICNEDDVSNKIHSDTLDLISSTYNEGVSFDAKMLNDYKVIWQTHQRKIESLSGRYGNSGNKSIAIHNVPVITKSWNDFISEIKKEPNDGFEKRLSVIRIAQQLFKTRFHFREMTADERKFIAGLRNKLNIEGAGNWDYFGNMSASGYFSGKISQNDELISRALDEIPPSGQVTKAHYENFKKLFCESLAGEKLASATRLLSMKRPDMFICLNSKNQSALCDDFGIKKFGMSYERYWNDIIERILDSNWWQNPDPKTEEEQTVSNARMAFLDSLYYVP</sequence>
<dbReference type="SUPFAM" id="SSF56024">
    <property type="entry name" value="Phospholipase D/nuclease"/>
    <property type="match status" value="1"/>
</dbReference>
<feature type="domain" description="Restriction endonuclease type II NgoFVII N-terminal" evidence="1">
    <location>
        <begin position="73"/>
        <end position="133"/>
    </location>
</feature>
<name>A0A1G9YHX1_9BACT</name>
<accession>A0A1G9YHX1</accession>
<reference evidence="2 3" key="1">
    <citation type="submission" date="2016-10" db="EMBL/GenBank/DDBJ databases">
        <authorList>
            <person name="de Groot N.N."/>
        </authorList>
    </citation>
    <scope>NUCLEOTIDE SEQUENCE [LARGE SCALE GENOMIC DNA]</scope>
    <source>
        <strain evidence="2 3">DSM 21668</strain>
    </source>
</reference>
<dbReference type="OrthoDB" id="1227404at2"/>
<evidence type="ECO:0000313" key="2">
    <source>
        <dbReference type="EMBL" id="SDN08788.1"/>
    </source>
</evidence>
<evidence type="ECO:0000259" key="1">
    <source>
        <dbReference type="Pfam" id="PF09565"/>
    </source>
</evidence>
<proteinExistence type="predicted"/>
<dbReference type="Pfam" id="PF09565">
    <property type="entry name" value="RE_NgoFVII"/>
    <property type="match status" value="1"/>
</dbReference>
<protein>
    <submittedName>
        <fullName evidence="2">PLD-like domain-containing protein</fullName>
    </submittedName>
</protein>
<dbReference type="Gene3D" id="3.30.870.10">
    <property type="entry name" value="Endonuclease Chain A"/>
    <property type="match status" value="1"/>
</dbReference>
<dbReference type="CDD" id="cd09117">
    <property type="entry name" value="PLDc_Bfil_DEXD_like"/>
    <property type="match status" value="1"/>
</dbReference>
<dbReference type="Proteomes" id="UP000198901">
    <property type="component" value="Unassembled WGS sequence"/>
</dbReference>
<gene>
    <name evidence="2" type="ORF">SAMN04488090_4950</name>
</gene>
<keyword evidence="3" id="KW-1185">Reference proteome</keyword>
<dbReference type="RefSeq" id="WP_093209135.1">
    <property type="nucleotide sequence ID" value="NZ_FNGS01000013.1"/>
</dbReference>
<dbReference type="EMBL" id="FNGS01000013">
    <property type="protein sequence ID" value="SDN08788.1"/>
    <property type="molecule type" value="Genomic_DNA"/>
</dbReference>